<comment type="caution">
    <text evidence="1">The sequence shown here is derived from an EMBL/GenBank/DDBJ whole genome shotgun (WGS) entry which is preliminary data.</text>
</comment>
<gene>
    <name evidence="1" type="ORF">BCR43DRAFT_499143</name>
</gene>
<protein>
    <submittedName>
        <fullName evidence="1">Uncharacterized protein</fullName>
    </submittedName>
</protein>
<accession>A0A1X2GZT6</accession>
<name>A0A1X2GZT6_SYNRA</name>
<dbReference type="InParanoid" id="A0A1X2GZT6"/>
<feature type="non-terminal residue" evidence="1">
    <location>
        <position position="62"/>
    </location>
</feature>
<evidence type="ECO:0000313" key="1">
    <source>
        <dbReference type="EMBL" id="ORY90342.1"/>
    </source>
</evidence>
<organism evidence="1 2">
    <name type="scientific">Syncephalastrum racemosum</name>
    <name type="common">Filamentous fungus</name>
    <dbReference type="NCBI Taxonomy" id="13706"/>
    <lineage>
        <taxon>Eukaryota</taxon>
        <taxon>Fungi</taxon>
        <taxon>Fungi incertae sedis</taxon>
        <taxon>Mucoromycota</taxon>
        <taxon>Mucoromycotina</taxon>
        <taxon>Mucoromycetes</taxon>
        <taxon>Mucorales</taxon>
        <taxon>Syncephalastraceae</taxon>
        <taxon>Syncephalastrum</taxon>
    </lineage>
</organism>
<keyword evidence="2" id="KW-1185">Reference proteome</keyword>
<evidence type="ECO:0000313" key="2">
    <source>
        <dbReference type="Proteomes" id="UP000242180"/>
    </source>
</evidence>
<dbReference type="Proteomes" id="UP000242180">
    <property type="component" value="Unassembled WGS sequence"/>
</dbReference>
<reference evidence="1 2" key="1">
    <citation type="submission" date="2016-07" db="EMBL/GenBank/DDBJ databases">
        <title>Pervasive Adenine N6-methylation of Active Genes in Fungi.</title>
        <authorList>
            <consortium name="DOE Joint Genome Institute"/>
            <person name="Mondo S.J."/>
            <person name="Dannebaum R.O."/>
            <person name="Kuo R.C."/>
            <person name="Labutti K."/>
            <person name="Haridas S."/>
            <person name="Kuo A."/>
            <person name="Salamov A."/>
            <person name="Ahrendt S.R."/>
            <person name="Lipzen A."/>
            <person name="Sullivan W."/>
            <person name="Andreopoulos W.B."/>
            <person name="Clum A."/>
            <person name="Lindquist E."/>
            <person name="Daum C."/>
            <person name="Ramamoorthy G.K."/>
            <person name="Gryganskyi A."/>
            <person name="Culley D."/>
            <person name="Magnuson J.K."/>
            <person name="James T.Y."/>
            <person name="O'Malley M.A."/>
            <person name="Stajich J.E."/>
            <person name="Spatafora J.W."/>
            <person name="Visel A."/>
            <person name="Grigoriev I.V."/>
        </authorList>
    </citation>
    <scope>NUCLEOTIDE SEQUENCE [LARGE SCALE GENOMIC DNA]</scope>
    <source>
        <strain evidence="1 2">NRRL 2496</strain>
    </source>
</reference>
<proteinExistence type="predicted"/>
<sequence>MVLSTERLPRVGQKPGIEGLKYAFMCTTTYRHVHAHIHLCITYALHVPVFAQCLSHNSQWFC</sequence>
<dbReference type="AlphaFoldDB" id="A0A1X2GZT6"/>
<dbReference type="EMBL" id="MCGN01000012">
    <property type="protein sequence ID" value="ORY90342.1"/>
    <property type="molecule type" value="Genomic_DNA"/>
</dbReference>